<comment type="caution">
    <text evidence="2">The sequence shown here is derived from an EMBL/GenBank/DDBJ whole genome shotgun (WGS) entry which is preliminary data.</text>
</comment>
<name>A0A1Y2B6B5_9TREE</name>
<organism evidence="2 3">
    <name type="scientific">Naematelia encephala</name>
    <dbReference type="NCBI Taxonomy" id="71784"/>
    <lineage>
        <taxon>Eukaryota</taxon>
        <taxon>Fungi</taxon>
        <taxon>Dikarya</taxon>
        <taxon>Basidiomycota</taxon>
        <taxon>Agaricomycotina</taxon>
        <taxon>Tremellomycetes</taxon>
        <taxon>Tremellales</taxon>
        <taxon>Naemateliaceae</taxon>
        <taxon>Naematelia</taxon>
    </lineage>
</organism>
<evidence type="ECO:0000313" key="3">
    <source>
        <dbReference type="Proteomes" id="UP000193986"/>
    </source>
</evidence>
<accession>A0A1Y2B6B5</accession>
<dbReference type="AlphaFoldDB" id="A0A1Y2B6B5"/>
<keyword evidence="3" id="KW-1185">Reference proteome</keyword>
<sequence>MAEEYTPPIYLSQVASSNDDPRSGDLARYSMPMMRRAFATLGSTMTATIRSSFAGFRRTNDPDPLTALSARTRRKARRNDTEAYNALVTLFRGQMAGNPSYTRHSFRDTTPESLATFLDNQRTTQASTAAGSIRTWLNYPSTDNLRAAVRDFMSYSNVEMKTILAIEKRVPLDVPTPTPTIRDHTSAGAGSTV</sequence>
<evidence type="ECO:0000256" key="1">
    <source>
        <dbReference type="SAM" id="MobiDB-lite"/>
    </source>
</evidence>
<gene>
    <name evidence="2" type="ORF">BCR39DRAFT_505254</name>
</gene>
<evidence type="ECO:0000313" key="2">
    <source>
        <dbReference type="EMBL" id="ORY30236.1"/>
    </source>
</evidence>
<dbReference type="EMBL" id="MCFC01000021">
    <property type="protein sequence ID" value="ORY30236.1"/>
    <property type="molecule type" value="Genomic_DNA"/>
</dbReference>
<dbReference type="InParanoid" id="A0A1Y2B6B5"/>
<reference evidence="2 3" key="1">
    <citation type="submission" date="2016-07" db="EMBL/GenBank/DDBJ databases">
        <title>Pervasive Adenine N6-methylation of Active Genes in Fungi.</title>
        <authorList>
            <consortium name="DOE Joint Genome Institute"/>
            <person name="Mondo S.J."/>
            <person name="Dannebaum R.O."/>
            <person name="Kuo R.C."/>
            <person name="Labutti K."/>
            <person name="Haridas S."/>
            <person name="Kuo A."/>
            <person name="Salamov A."/>
            <person name="Ahrendt S.R."/>
            <person name="Lipzen A."/>
            <person name="Sullivan W."/>
            <person name="Andreopoulos W.B."/>
            <person name="Clum A."/>
            <person name="Lindquist E."/>
            <person name="Daum C."/>
            <person name="Ramamoorthy G.K."/>
            <person name="Gryganskyi A."/>
            <person name="Culley D."/>
            <person name="Magnuson J.K."/>
            <person name="James T.Y."/>
            <person name="O'Malley M.A."/>
            <person name="Stajich J.E."/>
            <person name="Spatafora J.W."/>
            <person name="Visel A."/>
            <person name="Grigoriev I.V."/>
        </authorList>
    </citation>
    <scope>NUCLEOTIDE SEQUENCE [LARGE SCALE GENOMIC DNA]</scope>
    <source>
        <strain evidence="2 3">68-887.2</strain>
    </source>
</reference>
<protein>
    <submittedName>
        <fullName evidence="2">Uncharacterized protein</fullName>
    </submittedName>
</protein>
<proteinExistence type="predicted"/>
<dbReference type="Proteomes" id="UP000193986">
    <property type="component" value="Unassembled WGS sequence"/>
</dbReference>
<feature type="region of interest" description="Disordered" evidence="1">
    <location>
        <begin position="1"/>
        <end position="27"/>
    </location>
</feature>